<reference evidence="2 3" key="1">
    <citation type="submission" date="2023-08" db="EMBL/GenBank/DDBJ databases">
        <title>Microbacterium psychrotolerans sp. nov., a psychrotolerant bacterium isolated from soil in Heilongjiang Province, China.</title>
        <authorList>
            <person name="An P."/>
            <person name="Zhao D."/>
            <person name="Xiang H."/>
        </authorList>
    </citation>
    <scope>NUCLEOTIDE SEQUENCE [LARGE SCALE GENOMIC DNA]</scope>
    <source>
        <strain evidence="2 3">QXD-8</strain>
    </source>
</reference>
<organism evidence="2 3">
    <name type="scientific">Microbacterium psychrotolerans</name>
    <dbReference type="NCBI Taxonomy" id="3068321"/>
    <lineage>
        <taxon>Bacteria</taxon>
        <taxon>Bacillati</taxon>
        <taxon>Actinomycetota</taxon>
        <taxon>Actinomycetes</taxon>
        <taxon>Micrococcales</taxon>
        <taxon>Microbacteriaceae</taxon>
        <taxon>Microbacterium</taxon>
    </lineage>
</organism>
<name>A0ABU0YYB3_9MICO</name>
<dbReference type="Proteomes" id="UP001235133">
    <property type="component" value="Unassembled WGS sequence"/>
</dbReference>
<sequence>MKLKARLPKDDANGLDAFEAEALDNFNRGKTIPVIALVATEDVHLKGNVPIGLIIDIEGVPEDQREHVLEILGAIKADRVGGRTGAQPLDLSGEEGDVVAAPTDEDDDESEQPAPTPITKGRKK</sequence>
<comment type="caution">
    <text evidence="2">The sequence shown here is derived from an EMBL/GenBank/DDBJ whole genome shotgun (WGS) entry which is preliminary data.</text>
</comment>
<dbReference type="RefSeq" id="WP_308866757.1">
    <property type="nucleotide sequence ID" value="NZ_JAVFWO010000002.1"/>
</dbReference>
<feature type="region of interest" description="Disordered" evidence="1">
    <location>
        <begin position="82"/>
        <end position="124"/>
    </location>
</feature>
<feature type="compositionally biased region" description="Acidic residues" evidence="1">
    <location>
        <begin position="92"/>
        <end position="111"/>
    </location>
</feature>
<proteinExistence type="predicted"/>
<evidence type="ECO:0000256" key="1">
    <source>
        <dbReference type="SAM" id="MobiDB-lite"/>
    </source>
</evidence>
<evidence type="ECO:0000313" key="3">
    <source>
        <dbReference type="Proteomes" id="UP001235133"/>
    </source>
</evidence>
<accession>A0ABU0YYB3</accession>
<dbReference type="EMBL" id="JAVFWO010000002">
    <property type="protein sequence ID" value="MDQ7877324.1"/>
    <property type="molecule type" value="Genomic_DNA"/>
</dbReference>
<protein>
    <submittedName>
        <fullName evidence="2">Uncharacterized protein</fullName>
    </submittedName>
</protein>
<keyword evidence="3" id="KW-1185">Reference proteome</keyword>
<gene>
    <name evidence="2" type="ORF">Q9R08_04970</name>
</gene>
<evidence type="ECO:0000313" key="2">
    <source>
        <dbReference type="EMBL" id="MDQ7877324.1"/>
    </source>
</evidence>